<dbReference type="GO" id="GO:0005829">
    <property type="term" value="C:cytosol"/>
    <property type="evidence" value="ECO:0007669"/>
    <property type="project" value="TreeGrafter"/>
</dbReference>
<dbReference type="InterPro" id="IPR010982">
    <property type="entry name" value="Lambda_DNA-bd_dom_sf"/>
</dbReference>
<name>A0A926NZ37_9HYPH</name>
<dbReference type="PANTHER" id="PTHR46797">
    <property type="entry name" value="HTH-TYPE TRANSCRIPTIONAL REGULATOR"/>
    <property type="match status" value="1"/>
</dbReference>
<dbReference type="Proteomes" id="UP000598467">
    <property type="component" value="Unassembled WGS sequence"/>
</dbReference>
<evidence type="ECO:0000259" key="3">
    <source>
        <dbReference type="PROSITE" id="PS50943"/>
    </source>
</evidence>
<evidence type="ECO:0000313" key="4">
    <source>
        <dbReference type="EMBL" id="MBD1548039.1"/>
    </source>
</evidence>
<dbReference type="InterPro" id="IPR014710">
    <property type="entry name" value="RmlC-like_jellyroll"/>
</dbReference>
<dbReference type="GO" id="GO:0003677">
    <property type="term" value="F:DNA binding"/>
    <property type="evidence" value="ECO:0007669"/>
    <property type="project" value="UniProtKB-KW"/>
</dbReference>
<dbReference type="PROSITE" id="PS50943">
    <property type="entry name" value="HTH_CROC1"/>
    <property type="match status" value="1"/>
</dbReference>
<dbReference type="CDD" id="cd02209">
    <property type="entry name" value="cupin_XRE_C"/>
    <property type="match status" value="1"/>
</dbReference>
<reference evidence="4" key="1">
    <citation type="submission" date="2020-05" db="EMBL/GenBank/DDBJ databases">
        <title>Identification of trans-AT polyketide cluster in two marine bacteria, producers of a novel glutaramide-containing polyketide sesbanimide D and analogs.</title>
        <authorList>
            <person name="Kacar D."/>
            <person name="Rodriguez P."/>
            <person name="Canedo L."/>
            <person name="Gonzalez E."/>
            <person name="Galan B."/>
            <person name="De La Calle F."/>
            <person name="Garcia J.L."/>
        </authorList>
    </citation>
    <scope>NUCLEOTIDE SEQUENCE</scope>
    <source>
        <strain evidence="4">PHM038</strain>
    </source>
</reference>
<dbReference type="Gene3D" id="2.60.120.10">
    <property type="entry name" value="Jelly Rolls"/>
    <property type="match status" value="1"/>
</dbReference>
<organism evidence="4 5">
    <name type="scientific">Roseibium aggregatum</name>
    <dbReference type="NCBI Taxonomy" id="187304"/>
    <lineage>
        <taxon>Bacteria</taxon>
        <taxon>Pseudomonadati</taxon>
        <taxon>Pseudomonadota</taxon>
        <taxon>Alphaproteobacteria</taxon>
        <taxon>Hyphomicrobiales</taxon>
        <taxon>Stappiaceae</taxon>
        <taxon>Roseibium</taxon>
    </lineage>
</organism>
<dbReference type="GO" id="GO:0003700">
    <property type="term" value="F:DNA-binding transcription factor activity"/>
    <property type="evidence" value="ECO:0007669"/>
    <property type="project" value="TreeGrafter"/>
</dbReference>
<dbReference type="Pfam" id="PF13560">
    <property type="entry name" value="HTH_31"/>
    <property type="match status" value="1"/>
</dbReference>
<dbReference type="CDD" id="cd00093">
    <property type="entry name" value="HTH_XRE"/>
    <property type="match status" value="1"/>
</dbReference>
<dbReference type="SMART" id="SM00530">
    <property type="entry name" value="HTH_XRE"/>
    <property type="match status" value="1"/>
</dbReference>
<feature type="domain" description="HTH cro/C1-type" evidence="3">
    <location>
        <begin position="19"/>
        <end position="73"/>
    </location>
</feature>
<dbReference type="Gene3D" id="1.10.260.40">
    <property type="entry name" value="lambda repressor-like DNA-binding domains"/>
    <property type="match status" value="1"/>
</dbReference>
<dbReference type="InterPro" id="IPR011051">
    <property type="entry name" value="RmlC_Cupin_sf"/>
</dbReference>
<accession>A0A926NZ37</accession>
<sequence length="192" mass="20707">MRNDDIKPVPLDASLAARLTRLRQARGWSLEELTEQSGISRASLSRIERGETSPTAHVLGQLAAAYRMPMAAFFSGLEDPGEDLVSRADQPEWTDPGSGFRRRSVSPARAGYKGSVIEGTLPAGSKVTYSDTPIPGLEHHLLLRSGRLEVVLGGTSHVLETGDCLRFKLTGGNSYRAPGPEDAHYILCVIAP</sequence>
<feature type="region of interest" description="Disordered" evidence="2">
    <location>
        <begin position="81"/>
        <end position="105"/>
    </location>
</feature>
<dbReference type="AlphaFoldDB" id="A0A926NZ37"/>
<keyword evidence="1" id="KW-0238">DNA-binding</keyword>
<gene>
    <name evidence="4" type="ORF">HK439_17365</name>
</gene>
<dbReference type="PANTHER" id="PTHR46797:SF10">
    <property type="entry name" value="BLR1115 PROTEIN"/>
    <property type="match status" value="1"/>
</dbReference>
<protein>
    <submittedName>
        <fullName evidence="4">Helix-turn-helix transcriptional regulator</fullName>
    </submittedName>
</protein>
<dbReference type="SUPFAM" id="SSF51182">
    <property type="entry name" value="RmlC-like cupins"/>
    <property type="match status" value="1"/>
</dbReference>
<evidence type="ECO:0000256" key="2">
    <source>
        <dbReference type="SAM" id="MobiDB-lite"/>
    </source>
</evidence>
<dbReference type="SUPFAM" id="SSF47413">
    <property type="entry name" value="lambda repressor-like DNA-binding domains"/>
    <property type="match status" value="1"/>
</dbReference>
<comment type="caution">
    <text evidence="4">The sequence shown here is derived from an EMBL/GenBank/DDBJ whole genome shotgun (WGS) entry which is preliminary data.</text>
</comment>
<evidence type="ECO:0000313" key="5">
    <source>
        <dbReference type="Proteomes" id="UP000598467"/>
    </source>
</evidence>
<evidence type="ECO:0000256" key="1">
    <source>
        <dbReference type="ARBA" id="ARBA00023125"/>
    </source>
</evidence>
<dbReference type="RefSeq" id="WP_190292776.1">
    <property type="nucleotide sequence ID" value="NZ_JABFCZ010000019.1"/>
</dbReference>
<dbReference type="InterPro" id="IPR050807">
    <property type="entry name" value="TransReg_Diox_bact_type"/>
</dbReference>
<proteinExistence type="predicted"/>
<dbReference type="InterPro" id="IPR001387">
    <property type="entry name" value="Cro/C1-type_HTH"/>
</dbReference>
<dbReference type="EMBL" id="JABFCZ010000019">
    <property type="protein sequence ID" value="MBD1548039.1"/>
    <property type="molecule type" value="Genomic_DNA"/>
</dbReference>